<evidence type="ECO:0000259" key="3">
    <source>
        <dbReference type="Pfam" id="PF14529"/>
    </source>
</evidence>
<dbReference type="RefSeq" id="XP_018284843.1">
    <property type="nucleotide sequence ID" value="XM_018442234.1"/>
</dbReference>
<accession>A0A162TFV4</accession>
<dbReference type="SUPFAM" id="SSF56219">
    <property type="entry name" value="DNase I-like"/>
    <property type="match status" value="1"/>
</dbReference>
<keyword evidence="5" id="KW-1185">Reference proteome</keyword>
<dbReference type="InterPro" id="IPR005135">
    <property type="entry name" value="Endo/exonuclease/phosphatase"/>
</dbReference>
<evidence type="ECO:0000256" key="1">
    <source>
        <dbReference type="SAM" id="Coils"/>
    </source>
</evidence>
<evidence type="ECO:0000313" key="4">
    <source>
        <dbReference type="EMBL" id="OAD66803.1"/>
    </source>
</evidence>
<dbReference type="Pfam" id="PF14529">
    <property type="entry name" value="Exo_endo_phos_2"/>
    <property type="match status" value="1"/>
</dbReference>
<dbReference type="OrthoDB" id="415068at2759"/>
<feature type="domain" description="Endonuclease/exonuclease/phosphatase" evidence="3">
    <location>
        <begin position="429"/>
        <end position="548"/>
    </location>
</feature>
<dbReference type="Proteomes" id="UP000077315">
    <property type="component" value="Unassembled WGS sequence"/>
</dbReference>
<gene>
    <name evidence="4" type="ORF">PHYBLDRAFT_70204</name>
</gene>
<evidence type="ECO:0000256" key="2">
    <source>
        <dbReference type="SAM" id="MobiDB-lite"/>
    </source>
</evidence>
<feature type="region of interest" description="Disordered" evidence="2">
    <location>
        <begin position="1237"/>
        <end position="1256"/>
    </location>
</feature>
<proteinExistence type="predicted"/>
<dbReference type="VEuPathDB" id="FungiDB:PHYBLDRAFT_70204"/>
<sequence length="1280" mass="144758">MINKNCANLVEGGFTYNRDEAMTLAEDQPERAAFKATIADLTRKLEKLAANYQSVMEKFNSLLAKHNASTTRATFAPTDKDSLMASKQAPKTLMNDDSSNNCTQCANCNPITDNSNNNKSCNITTGSTATPTQTSYATQAKKGINAKQAKQKVQVRRVQGQRLLQKPTGPSEYEFVYLLAKRCVKYQEMREILSSFKIPTSHILDIQFLARGTVTLLIDGEFRKELIALLGKAKVPPLDNFDPTTTNVIANPKLKEEAIEVRTRKAQTLFDTRLVKACLCMPTYLVHSIIQHFLSPKAVVKISQIAVSDYLEGRKTDSTIAPIGLFNANGLRPKLVNVIDACETNDIDILFVTETFLPESAPALQCPWTQIHNFAIPTTLPEPMDGILLEKIIAVYIDIWFPNLRSLLVNGWLSLKQCEVYKAWIDPYTIHCIYFPPRLTSSECQERLALLPVDDFTIVCGDFNTQLHHTTRDTRGGPLSEIMANWISSKDLTLWNSELTFGIPTYERVHTSGRVFKSIIDFFLSREEQFHDMQMQIHDELALDSDHHLCELYFQPVFIPQLPTENSVRRLWKLQRLEIEEVYKKYQRRFEVGSADWRQELYRWRRRVGNDFERIKAHAEYVAASQDLRTAVRAARQQIWYDFCNKIQKAPSEMVSALKRMKIWRRSPISLTSPEGPLTAANNMIDHLEDVFGRSTEILTEPAVTPMEREVPWDVDQVKEAIRRLPQWKAPGIDHIRAEMLKSSTPHALQAVLEMVVDACCMENGTGGTYLQKNKGAHADPSSYRSISLTSVFRKLLERCLAEELLSTMPELDIAQEGFRASCGTLDQALCLHELMRQYSVPDPDDEKCSVPWCYAKTWSPAGPTATPLSLLEELRTVTCNVFSVHRTEGDAPDYFPKSMAPINCLLYAEDVALIGTPDDVQKMLTVAKTHSNLLGYKWSPSKCEDSLLLAKGYIEPTCSLSRSKKLVQQCKAQNMCLRTCIRRPNATMGVVHIAALAALPNLFTRSRALQAKFLRRAETLLSVSFVKALTTQLDLSKEKTTWGELCHSVLWIKAQLLKEHQPRLKDPLKEAYVLLCQKEIDMQLVSINRPVTAARGFCKPFWDPVLLLPCTRSERRRLIKWRIAWLPPTPSVECQCGAIKGNRKHMLLCPTTITLVQKLWSLIDPAPPPEVHLIDYALNCLPQSFKSPGTWCDWWPCLLALLRAVDQTTSSYKLPEEKAHGQILIDLAAKFRATKPTHPHRIPPPTQEPVPGDPFPHLLSEISTVPRQPPPSVPARNCA</sequence>
<dbReference type="AlphaFoldDB" id="A0A162TFV4"/>
<feature type="compositionally biased region" description="Pro residues" evidence="2">
    <location>
        <begin position="1243"/>
        <end position="1255"/>
    </location>
</feature>
<dbReference type="STRING" id="763407.A0A162TFV4"/>
<reference evidence="5" key="1">
    <citation type="submission" date="2015-06" db="EMBL/GenBank/DDBJ databases">
        <title>Expansion of signal transduction pathways in fungi by whole-genome duplication.</title>
        <authorList>
            <consortium name="DOE Joint Genome Institute"/>
            <person name="Corrochano L.M."/>
            <person name="Kuo A."/>
            <person name="Marcet-Houben M."/>
            <person name="Polaino S."/>
            <person name="Salamov A."/>
            <person name="Villalobos J.M."/>
            <person name="Alvarez M.I."/>
            <person name="Avalos J."/>
            <person name="Benito E.P."/>
            <person name="Benoit I."/>
            <person name="Burger G."/>
            <person name="Camino L.P."/>
            <person name="Canovas D."/>
            <person name="Cerda-Olmedo E."/>
            <person name="Cheng J.-F."/>
            <person name="Dominguez A."/>
            <person name="Elias M."/>
            <person name="Eslava A.P."/>
            <person name="Glaser F."/>
            <person name="Grimwood J."/>
            <person name="Gutierrez G."/>
            <person name="Heitman J."/>
            <person name="Henrissat B."/>
            <person name="Iturriaga E.A."/>
            <person name="Lang B.F."/>
            <person name="Lavin J.L."/>
            <person name="Lee S."/>
            <person name="Li W."/>
            <person name="Lindquist E."/>
            <person name="Lopez-Garcia S."/>
            <person name="Luque E.M."/>
            <person name="Marcos A.T."/>
            <person name="Martin J."/>
            <person name="McCluskey K."/>
            <person name="Medina H.R."/>
            <person name="Miralles-Duran A."/>
            <person name="Miyazaki A."/>
            <person name="Munoz-Torres E."/>
            <person name="Oguiza J.A."/>
            <person name="Ohm R."/>
            <person name="Olmedo M."/>
            <person name="Orejas M."/>
            <person name="Ortiz-Castellanos L."/>
            <person name="Pisabarro A.G."/>
            <person name="Rodriguez-Romero J."/>
            <person name="Ruiz-Herrera J."/>
            <person name="Ruiz-Vazquez R."/>
            <person name="Sanz C."/>
            <person name="Schackwitz W."/>
            <person name="Schmutz J."/>
            <person name="Shahriari M."/>
            <person name="Shelest E."/>
            <person name="Silva-Franco F."/>
            <person name="Soanes D."/>
            <person name="Syed K."/>
            <person name="Tagua V.G."/>
            <person name="Talbot N.J."/>
            <person name="Thon M."/>
            <person name="De vries R.P."/>
            <person name="Wiebenga A."/>
            <person name="Yadav J.S."/>
            <person name="Braun E.L."/>
            <person name="Baker S."/>
            <person name="Garre V."/>
            <person name="Horwitz B."/>
            <person name="Torres-Martinez S."/>
            <person name="Idnurm A."/>
            <person name="Herrera-Estrella A."/>
            <person name="Gabaldon T."/>
            <person name="Grigoriev I.V."/>
        </authorList>
    </citation>
    <scope>NUCLEOTIDE SEQUENCE [LARGE SCALE GENOMIC DNA]</scope>
    <source>
        <strain evidence="5">NRRL 1555(-)</strain>
    </source>
</reference>
<dbReference type="GeneID" id="29003140"/>
<dbReference type="GO" id="GO:0003824">
    <property type="term" value="F:catalytic activity"/>
    <property type="evidence" value="ECO:0007669"/>
    <property type="project" value="InterPro"/>
</dbReference>
<name>A0A162TFV4_PHYB8</name>
<dbReference type="InParanoid" id="A0A162TFV4"/>
<dbReference type="InterPro" id="IPR036691">
    <property type="entry name" value="Endo/exonu/phosph_ase_sf"/>
</dbReference>
<dbReference type="EMBL" id="KV441000">
    <property type="protein sequence ID" value="OAD66803.1"/>
    <property type="molecule type" value="Genomic_DNA"/>
</dbReference>
<protein>
    <recommendedName>
        <fullName evidence="3">Endonuclease/exonuclease/phosphatase domain-containing protein</fullName>
    </recommendedName>
</protein>
<feature type="coiled-coil region" evidence="1">
    <location>
        <begin position="31"/>
        <end position="65"/>
    </location>
</feature>
<evidence type="ECO:0000313" key="5">
    <source>
        <dbReference type="Proteomes" id="UP000077315"/>
    </source>
</evidence>
<keyword evidence="1" id="KW-0175">Coiled coil</keyword>
<organism evidence="4 5">
    <name type="scientific">Phycomyces blakesleeanus (strain ATCC 8743b / DSM 1359 / FGSC 10004 / NBRC 33097 / NRRL 1555)</name>
    <dbReference type="NCBI Taxonomy" id="763407"/>
    <lineage>
        <taxon>Eukaryota</taxon>
        <taxon>Fungi</taxon>
        <taxon>Fungi incertae sedis</taxon>
        <taxon>Mucoromycota</taxon>
        <taxon>Mucoromycotina</taxon>
        <taxon>Mucoromycetes</taxon>
        <taxon>Mucorales</taxon>
        <taxon>Phycomycetaceae</taxon>
        <taxon>Phycomyces</taxon>
    </lineage>
</organism>
<dbReference type="Gene3D" id="3.60.10.10">
    <property type="entry name" value="Endonuclease/exonuclease/phosphatase"/>
    <property type="match status" value="1"/>
</dbReference>